<name>A0ABN2TEW3_9ACTN</name>
<keyword evidence="2" id="KW-1185">Reference proteome</keyword>
<reference evidence="1 2" key="1">
    <citation type="journal article" date="2019" name="Int. J. Syst. Evol. Microbiol.">
        <title>The Global Catalogue of Microorganisms (GCM) 10K type strain sequencing project: providing services to taxonomists for standard genome sequencing and annotation.</title>
        <authorList>
            <consortium name="The Broad Institute Genomics Platform"/>
            <consortium name="The Broad Institute Genome Sequencing Center for Infectious Disease"/>
            <person name="Wu L."/>
            <person name="Ma J."/>
        </authorList>
    </citation>
    <scope>NUCLEOTIDE SEQUENCE [LARGE SCALE GENOMIC DNA]</scope>
    <source>
        <strain evidence="1 2">JCM 16013</strain>
    </source>
</reference>
<accession>A0ABN2TEW3</accession>
<evidence type="ECO:0000313" key="2">
    <source>
        <dbReference type="Proteomes" id="UP001499854"/>
    </source>
</evidence>
<dbReference type="Proteomes" id="UP001499854">
    <property type="component" value="Unassembled WGS sequence"/>
</dbReference>
<comment type="caution">
    <text evidence="1">The sequence shown here is derived from an EMBL/GenBank/DDBJ whole genome shotgun (WGS) entry which is preliminary data.</text>
</comment>
<proteinExistence type="predicted"/>
<dbReference type="Pfam" id="PF19457">
    <property type="entry name" value="DUF5994"/>
    <property type="match status" value="1"/>
</dbReference>
<dbReference type="PANTHER" id="PTHR47751:SF1">
    <property type="entry name" value="SUPERFAMILY HYDROLASE, PUTATIVE (AFU_ORTHOLOGUE AFUA_2G16580)-RELATED"/>
    <property type="match status" value="1"/>
</dbReference>
<dbReference type="Gene3D" id="1.10.10.800">
    <property type="match status" value="1"/>
</dbReference>
<dbReference type="PANTHER" id="PTHR47751">
    <property type="entry name" value="SUPERFAMILY HYDROLASE, PUTATIVE (AFU_ORTHOLOGUE AFUA_2G16580)-RELATED"/>
    <property type="match status" value="1"/>
</dbReference>
<dbReference type="EMBL" id="BAAAQM010000096">
    <property type="protein sequence ID" value="GAA2007286.1"/>
    <property type="molecule type" value="Genomic_DNA"/>
</dbReference>
<evidence type="ECO:0008006" key="3">
    <source>
        <dbReference type="Google" id="ProtNLM"/>
    </source>
</evidence>
<dbReference type="SUPFAM" id="SSF53474">
    <property type="entry name" value="alpha/beta-Hydrolases"/>
    <property type="match status" value="1"/>
</dbReference>
<dbReference type="InterPro" id="IPR051411">
    <property type="entry name" value="Polyketide_trans_af380"/>
</dbReference>
<gene>
    <name evidence="1" type="ORF">GCM10009838_87010</name>
</gene>
<protein>
    <recommendedName>
        <fullName evidence="3">Alpha/beta hydrolase</fullName>
    </recommendedName>
</protein>
<dbReference type="InterPro" id="IPR029058">
    <property type="entry name" value="AB_hydrolase_fold"/>
</dbReference>
<dbReference type="InterPro" id="IPR046036">
    <property type="entry name" value="DUF5994"/>
</dbReference>
<sequence length="316" mass="34401">MRIKAVASVSTFNIGAARRDGVGPLGAQTAEYRTSLLERSAQARTREAAGGEVEMFSLIADNPKFAMNDLSTIPAMYLEGYKYYSETDPNPRFMGTFALSSLSRQTAFFPFEGIELISPRPLLLIAGPKADTLYYSQDAVEKAQKPKELHVIDGASHIDLCWNPDYVPQVADKLTDFSPPLRGDACGAPLLPRLALEPALSQTGVFDGAWWPRSNHVQAELPDLITALTAHLGRIVRVGLDTEAWDDVPRSITVDGRVIRISWFPGSDRTISLSLGFQDHFLFLVVPPWTGAGAARTAMAEAAGRDNQATAAELLP</sequence>
<organism evidence="1 2">
    <name type="scientific">Catenulispora subtropica</name>
    <dbReference type="NCBI Taxonomy" id="450798"/>
    <lineage>
        <taxon>Bacteria</taxon>
        <taxon>Bacillati</taxon>
        <taxon>Actinomycetota</taxon>
        <taxon>Actinomycetes</taxon>
        <taxon>Catenulisporales</taxon>
        <taxon>Catenulisporaceae</taxon>
        <taxon>Catenulispora</taxon>
    </lineage>
</organism>
<evidence type="ECO:0000313" key="1">
    <source>
        <dbReference type="EMBL" id="GAA2007286.1"/>
    </source>
</evidence>
<dbReference type="Gene3D" id="3.40.50.1820">
    <property type="entry name" value="alpha/beta hydrolase"/>
    <property type="match status" value="1"/>
</dbReference>